<dbReference type="InterPro" id="IPR027417">
    <property type="entry name" value="P-loop_NTPase"/>
</dbReference>
<dbReference type="Proteomes" id="UP001050975">
    <property type="component" value="Unassembled WGS sequence"/>
</dbReference>
<name>A0AAV3XAX5_9CYAN</name>
<dbReference type="AlphaFoldDB" id="A0AAV3XAX5"/>
<dbReference type="Gene3D" id="3.40.50.300">
    <property type="entry name" value="P-loop containing nucleotide triphosphate hydrolases"/>
    <property type="match status" value="1"/>
</dbReference>
<dbReference type="SUPFAM" id="SSF52540">
    <property type="entry name" value="P-loop containing nucleoside triphosphate hydrolases"/>
    <property type="match status" value="1"/>
</dbReference>
<organism evidence="1 2">
    <name type="scientific">Microseira wollei NIES-4236</name>
    <dbReference type="NCBI Taxonomy" id="2530354"/>
    <lineage>
        <taxon>Bacteria</taxon>
        <taxon>Bacillati</taxon>
        <taxon>Cyanobacteriota</taxon>
        <taxon>Cyanophyceae</taxon>
        <taxon>Oscillatoriophycideae</taxon>
        <taxon>Aerosakkonematales</taxon>
        <taxon>Aerosakkonemataceae</taxon>
        <taxon>Microseira</taxon>
    </lineage>
</organism>
<gene>
    <name evidence="1" type="ORF">MiSe_48260</name>
</gene>
<proteinExistence type="predicted"/>
<evidence type="ECO:0008006" key="3">
    <source>
        <dbReference type="Google" id="ProtNLM"/>
    </source>
</evidence>
<dbReference type="RefSeq" id="WP_226585767.1">
    <property type="nucleotide sequence ID" value="NZ_BLAY01000080.1"/>
</dbReference>
<accession>A0AAV3XAX5</accession>
<keyword evidence="2" id="KW-1185">Reference proteome</keyword>
<sequence length="180" mass="20411">MELLFIYGPAAVGKLTIGRELAKLTGFRLFHNHLTVDAVMAVFDFGSEPFIKLREQIWLSVFQEAVQHDVSLIFTFSPERTVRTSFIQDTLDTVERGGGKVLFVELTCPIEELERRIENPSRAEFNKLRSLEVFRNIRQAGKHLYPKLPNSGLTIDTSQMTPQAAAHKICDFFGLKVLQG</sequence>
<protein>
    <recommendedName>
        <fullName evidence="3">Shikimate kinase</fullName>
    </recommendedName>
</protein>
<evidence type="ECO:0000313" key="1">
    <source>
        <dbReference type="EMBL" id="GET40022.1"/>
    </source>
</evidence>
<evidence type="ECO:0000313" key="2">
    <source>
        <dbReference type="Proteomes" id="UP001050975"/>
    </source>
</evidence>
<comment type="caution">
    <text evidence="1">The sequence shown here is derived from an EMBL/GenBank/DDBJ whole genome shotgun (WGS) entry which is preliminary data.</text>
</comment>
<dbReference type="EMBL" id="BLAY01000080">
    <property type="protein sequence ID" value="GET40022.1"/>
    <property type="molecule type" value="Genomic_DNA"/>
</dbReference>
<reference evidence="1" key="1">
    <citation type="submission" date="2019-10" db="EMBL/GenBank/DDBJ databases">
        <title>Draft genome sequece of Microseira wollei NIES-4236.</title>
        <authorList>
            <person name="Yamaguchi H."/>
            <person name="Suzuki S."/>
            <person name="Kawachi M."/>
        </authorList>
    </citation>
    <scope>NUCLEOTIDE SEQUENCE</scope>
    <source>
        <strain evidence="1">NIES-4236</strain>
    </source>
</reference>